<dbReference type="STRING" id="1508389.SAMN05444003_1734"/>
<reference evidence="8 9" key="1">
    <citation type="submission" date="2016-11" db="EMBL/GenBank/DDBJ databases">
        <authorList>
            <person name="Jaros S."/>
            <person name="Januszkiewicz K."/>
            <person name="Wedrychowicz H."/>
        </authorList>
    </citation>
    <scope>NUCLEOTIDE SEQUENCE [LARGE SCALE GENOMIC DNA]</scope>
    <source>
        <strain evidence="8 9">DSM 28715</strain>
    </source>
</reference>
<feature type="transmembrane region" description="Helical" evidence="6">
    <location>
        <begin position="12"/>
        <end position="36"/>
    </location>
</feature>
<dbReference type="GO" id="GO:0016020">
    <property type="term" value="C:membrane"/>
    <property type="evidence" value="ECO:0007669"/>
    <property type="project" value="UniProtKB-SubCell"/>
</dbReference>
<dbReference type="EMBL" id="FQXB01000002">
    <property type="protein sequence ID" value="SHH03001.1"/>
    <property type="molecule type" value="Genomic_DNA"/>
</dbReference>
<feature type="domain" description="EamA" evidence="7">
    <location>
        <begin position="17"/>
        <end position="143"/>
    </location>
</feature>
<dbReference type="InterPro" id="IPR037185">
    <property type="entry name" value="EmrE-like"/>
</dbReference>
<dbReference type="RefSeq" id="WP_072900544.1">
    <property type="nucleotide sequence ID" value="NZ_FQXB01000002.1"/>
</dbReference>
<evidence type="ECO:0000256" key="3">
    <source>
        <dbReference type="ARBA" id="ARBA00022692"/>
    </source>
</evidence>
<dbReference type="PANTHER" id="PTHR22911:SF6">
    <property type="entry name" value="SOLUTE CARRIER FAMILY 35 MEMBER G1"/>
    <property type="match status" value="1"/>
</dbReference>
<accession>A0A1M5PMQ0</accession>
<organism evidence="8 9">
    <name type="scientific">Cognatiyoonia sediminum</name>
    <dbReference type="NCBI Taxonomy" id="1508389"/>
    <lineage>
        <taxon>Bacteria</taxon>
        <taxon>Pseudomonadati</taxon>
        <taxon>Pseudomonadota</taxon>
        <taxon>Alphaproteobacteria</taxon>
        <taxon>Rhodobacterales</taxon>
        <taxon>Paracoccaceae</taxon>
        <taxon>Cognatiyoonia</taxon>
    </lineage>
</organism>
<dbReference type="InterPro" id="IPR000620">
    <property type="entry name" value="EamA_dom"/>
</dbReference>
<dbReference type="Pfam" id="PF00892">
    <property type="entry name" value="EamA"/>
    <property type="match status" value="2"/>
</dbReference>
<comment type="subcellular location">
    <subcellularLocation>
        <location evidence="1">Membrane</location>
        <topology evidence="1">Multi-pass membrane protein</topology>
    </subcellularLocation>
</comment>
<keyword evidence="5 6" id="KW-0472">Membrane</keyword>
<comment type="similarity">
    <text evidence="2">Belongs to the drug/metabolite transporter (DMT) superfamily. 10 TMS drug/metabolite exporter (DME) (TC 2.A.7.3) family.</text>
</comment>
<sequence length="288" mass="30121">MTHITSISRDGRLIGPLFMIMAGALFAGANTAVQAAGMTYGVPSPTTAFWQYAIATVFAVPMLLRSSWQTDQLGWHLFRVLLAVFGVQAWVAGLAVVPIWQAIALLMLSPIFVSLGAKIFLGEHLGNGRLLAVCLGAVGGAIILKPWADGFSPHAFLSVAAAAFWAGSSLVTKRLTTTESTEVLTVYLLALLLPFNAFAALGSGFALGPDAFGIVGLAGLFTVAAQFCLAKAYSLSDAAYLQPFDHLKLPLNVGLGLLVFGFAPPGSMWIGAAIIVASGAWLVHTDNA</sequence>
<feature type="domain" description="EamA" evidence="7">
    <location>
        <begin position="156"/>
        <end position="278"/>
    </location>
</feature>
<feature type="transmembrane region" description="Helical" evidence="6">
    <location>
        <begin position="102"/>
        <end position="121"/>
    </location>
</feature>
<feature type="transmembrane region" description="Helical" evidence="6">
    <location>
        <begin position="251"/>
        <end position="283"/>
    </location>
</feature>
<name>A0A1M5PMQ0_9RHOB</name>
<evidence type="ECO:0000256" key="2">
    <source>
        <dbReference type="ARBA" id="ARBA00009853"/>
    </source>
</evidence>
<evidence type="ECO:0000313" key="9">
    <source>
        <dbReference type="Proteomes" id="UP000184074"/>
    </source>
</evidence>
<keyword evidence="4 6" id="KW-1133">Transmembrane helix</keyword>
<evidence type="ECO:0000313" key="8">
    <source>
        <dbReference type="EMBL" id="SHH03001.1"/>
    </source>
</evidence>
<evidence type="ECO:0000256" key="6">
    <source>
        <dbReference type="SAM" id="Phobius"/>
    </source>
</evidence>
<dbReference type="Proteomes" id="UP000184074">
    <property type="component" value="Unassembled WGS sequence"/>
</dbReference>
<feature type="transmembrane region" description="Helical" evidence="6">
    <location>
        <begin position="130"/>
        <end position="148"/>
    </location>
</feature>
<dbReference type="SUPFAM" id="SSF103481">
    <property type="entry name" value="Multidrug resistance efflux transporter EmrE"/>
    <property type="match status" value="2"/>
</dbReference>
<keyword evidence="9" id="KW-1185">Reference proteome</keyword>
<dbReference type="PANTHER" id="PTHR22911">
    <property type="entry name" value="ACYL-MALONYL CONDENSING ENZYME-RELATED"/>
    <property type="match status" value="1"/>
</dbReference>
<evidence type="ECO:0000256" key="5">
    <source>
        <dbReference type="ARBA" id="ARBA00023136"/>
    </source>
</evidence>
<feature type="transmembrane region" description="Helical" evidence="6">
    <location>
        <begin position="154"/>
        <end position="172"/>
    </location>
</feature>
<feature type="transmembrane region" description="Helical" evidence="6">
    <location>
        <begin position="211"/>
        <end position="230"/>
    </location>
</feature>
<dbReference type="OrthoDB" id="9812899at2"/>
<protein>
    <submittedName>
        <fullName evidence="8">EamA-like transporter family protein</fullName>
    </submittedName>
</protein>
<evidence type="ECO:0000256" key="1">
    <source>
        <dbReference type="ARBA" id="ARBA00004141"/>
    </source>
</evidence>
<evidence type="ECO:0000256" key="4">
    <source>
        <dbReference type="ARBA" id="ARBA00022989"/>
    </source>
</evidence>
<proteinExistence type="inferred from homology"/>
<dbReference type="AlphaFoldDB" id="A0A1M5PMQ0"/>
<evidence type="ECO:0000259" key="7">
    <source>
        <dbReference type="Pfam" id="PF00892"/>
    </source>
</evidence>
<gene>
    <name evidence="8" type="ORF">SAMN05444003_1734</name>
</gene>
<keyword evidence="3 6" id="KW-0812">Transmembrane</keyword>
<feature type="transmembrane region" description="Helical" evidence="6">
    <location>
        <begin position="184"/>
        <end position="205"/>
    </location>
</feature>
<feature type="transmembrane region" description="Helical" evidence="6">
    <location>
        <begin position="76"/>
        <end position="96"/>
    </location>
</feature>
<feature type="transmembrane region" description="Helical" evidence="6">
    <location>
        <begin position="48"/>
        <end position="64"/>
    </location>
</feature>